<dbReference type="InterPro" id="IPR050314">
    <property type="entry name" value="Glycosyl_Hydrlase_18"/>
</dbReference>
<reference evidence="14 15" key="1">
    <citation type="submission" date="2023-03" db="EMBL/GenBank/DDBJ databases">
        <title>High-quality genome of Scylla paramamosain provides insights in environmental adaptation.</title>
        <authorList>
            <person name="Zhang L."/>
        </authorList>
    </citation>
    <scope>NUCLEOTIDE SEQUENCE [LARGE SCALE GENOMIC DNA]</scope>
    <source>
        <strain evidence="14">LZ_2023a</strain>
        <tissue evidence="14">Muscle</tissue>
    </source>
</reference>
<dbReference type="SUPFAM" id="SSF51445">
    <property type="entry name" value="(Trans)glycosidases"/>
    <property type="match status" value="1"/>
</dbReference>
<evidence type="ECO:0000256" key="10">
    <source>
        <dbReference type="ARBA" id="ARBA00023326"/>
    </source>
</evidence>
<comment type="caution">
    <text evidence="14">The sequence shown here is derived from an EMBL/GenBank/DDBJ whole genome shotgun (WGS) entry which is preliminary data.</text>
</comment>
<dbReference type="InterPro" id="IPR002557">
    <property type="entry name" value="Chitin-bd_dom"/>
</dbReference>
<dbReference type="PANTHER" id="PTHR11177:SF144">
    <property type="entry name" value="CHITINASE 5"/>
    <property type="match status" value="1"/>
</dbReference>
<dbReference type="Proteomes" id="UP001487740">
    <property type="component" value="Unassembled WGS sequence"/>
</dbReference>
<dbReference type="PROSITE" id="PS51910">
    <property type="entry name" value="GH18_2"/>
    <property type="match status" value="1"/>
</dbReference>
<dbReference type="InterPro" id="IPR017853">
    <property type="entry name" value="GH"/>
</dbReference>
<evidence type="ECO:0000256" key="8">
    <source>
        <dbReference type="ARBA" id="ARBA00023157"/>
    </source>
</evidence>
<keyword evidence="8" id="KW-1015">Disulfide bond</keyword>
<dbReference type="SUPFAM" id="SSF54556">
    <property type="entry name" value="Chitinase insertion domain"/>
    <property type="match status" value="1"/>
</dbReference>
<keyword evidence="10" id="KW-0624">Polysaccharide degradation</keyword>
<dbReference type="SUPFAM" id="SSF57625">
    <property type="entry name" value="Invertebrate chitin-binding proteins"/>
    <property type="match status" value="1"/>
</dbReference>
<comment type="similarity">
    <text evidence="2">Belongs to the glycosyl hydrolase 18 family. Chitinase class II subfamily.</text>
</comment>
<keyword evidence="5" id="KW-0732">Signal</keyword>
<evidence type="ECO:0000256" key="3">
    <source>
        <dbReference type="ARBA" id="ARBA00012729"/>
    </source>
</evidence>
<dbReference type="InterPro" id="IPR036508">
    <property type="entry name" value="Chitin-bd_dom_sf"/>
</dbReference>
<dbReference type="GO" id="GO:0008061">
    <property type="term" value="F:chitin binding"/>
    <property type="evidence" value="ECO:0007669"/>
    <property type="project" value="UniProtKB-KW"/>
</dbReference>
<feature type="domain" description="Chitin-binding type-2" evidence="12">
    <location>
        <begin position="272"/>
        <end position="325"/>
    </location>
</feature>
<dbReference type="InterPro" id="IPR011583">
    <property type="entry name" value="Chitinase_II/V-like_cat"/>
</dbReference>
<keyword evidence="4" id="KW-0147">Chitin-binding</keyword>
<dbReference type="EC" id="3.2.1.14" evidence="3"/>
<dbReference type="PROSITE" id="PS50940">
    <property type="entry name" value="CHIT_BIND_II"/>
    <property type="match status" value="1"/>
</dbReference>
<feature type="domain" description="GH18" evidence="13">
    <location>
        <begin position="1"/>
        <end position="190"/>
    </location>
</feature>
<keyword evidence="15" id="KW-1185">Reference proteome</keyword>
<dbReference type="Gene3D" id="3.10.50.10">
    <property type="match status" value="1"/>
</dbReference>
<keyword evidence="6" id="KW-0378">Hydrolase</keyword>
<evidence type="ECO:0000256" key="7">
    <source>
        <dbReference type="ARBA" id="ARBA00023024"/>
    </source>
</evidence>
<keyword evidence="9" id="KW-0119">Carbohydrate metabolism</keyword>
<evidence type="ECO:0000313" key="14">
    <source>
        <dbReference type="EMBL" id="KAK8407627.1"/>
    </source>
</evidence>
<comment type="catalytic activity">
    <reaction evidence="1">
        <text>Random endo-hydrolysis of N-acetyl-beta-D-glucosaminide (1-&gt;4)-beta-linkages in chitin and chitodextrins.</text>
        <dbReference type="EC" id="3.2.1.14"/>
    </reaction>
</comment>
<keyword evidence="7" id="KW-0146">Chitin degradation</keyword>
<name>A0AAW0V8H7_SCYPA</name>
<evidence type="ECO:0000313" key="15">
    <source>
        <dbReference type="Proteomes" id="UP001487740"/>
    </source>
</evidence>
<dbReference type="PANTHER" id="PTHR11177">
    <property type="entry name" value="CHITINASE"/>
    <property type="match status" value="1"/>
</dbReference>
<evidence type="ECO:0000259" key="13">
    <source>
        <dbReference type="PROSITE" id="PS51910"/>
    </source>
</evidence>
<dbReference type="SMART" id="SM00494">
    <property type="entry name" value="ChtBD2"/>
    <property type="match status" value="1"/>
</dbReference>
<evidence type="ECO:0000256" key="5">
    <source>
        <dbReference type="ARBA" id="ARBA00022729"/>
    </source>
</evidence>
<dbReference type="EMBL" id="JARAKH010000001">
    <property type="protein sequence ID" value="KAK8407627.1"/>
    <property type="molecule type" value="Genomic_DNA"/>
</dbReference>
<dbReference type="GO" id="GO:0006032">
    <property type="term" value="P:chitin catabolic process"/>
    <property type="evidence" value="ECO:0007669"/>
    <property type="project" value="UniProtKB-KW"/>
</dbReference>
<evidence type="ECO:0000256" key="11">
    <source>
        <dbReference type="SAM" id="MobiDB-lite"/>
    </source>
</evidence>
<feature type="compositionally biased region" description="Low complexity" evidence="11">
    <location>
        <begin position="260"/>
        <end position="272"/>
    </location>
</feature>
<evidence type="ECO:0000256" key="2">
    <source>
        <dbReference type="ARBA" id="ARBA00009121"/>
    </source>
</evidence>
<dbReference type="SMART" id="SM00636">
    <property type="entry name" value="Glyco_18"/>
    <property type="match status" value="1"/>
</dbReference>
<dbReference type="Pfam" id="PF01607">
    <property type="entry name" value="CBM_14"/>
    <property type="match status" value="1"/>
</dbReference>
<dbReference type="InterPro" id="IPR001223">
    <property type="entry name" value="Glyco_hydro18_cat"/>
</dbReference>
<proteinExistence type="inferred from homology"/>
<organism evidence="14 15">
    <name type="scientific">Scylla paramamosain</name>
    <name type="common">Mud crab</name>
    <dbReference type="NCBI Taxonomy" id="85552"/>
    <lineage>
        <taxon>Eukaryota</taxon>
        <taxon>Metazoa</taxon>
        <taxon>Ecdysozoa</taxon>
        <taxon>Arthropoda</taxon>
        <taxon>Crustacea</taxon>
        <taxon>Multicrustacea</taxon>
        <taxon>Malacostraca</taxon>
        <taxon>Eumalacostraca</taxon>
        <taxon>Eucarida</taxon>
        <taxon>Decapoda</taxon>
        <taxon>Pleocyemata</taxon>
        <taxon>Brachyura</taxon>
        <taxon>Eubrachyura</taxon>
        <taxon>Portunoidea</taxon>
        <taxon>Portunidae</taxon>
        <taxon>Portuninae</taxon>
        <taxon>Scylla</taxon>
    </lineage>
</organism>
<dbReference type="AlphaFoldDB" id="A0AAW0V8H7"/>
<dbReference type="GO" id="GO:0008843">
    <property type="term" value="F:endochitinase activity"/>
    <property type="evidence" value="ECO:0007669"/>
    <property type="project" value="UniProtKB-EC"/>
</dbReference>
<feature type="compositionally biased region" description="Low complexity" evidence="11">
    <location>
        <begin position="213"/>
        <end position="237"/>
    </location>
</feature>
<protein>
    <recommendedName>
        <fullName evidence="3">chitinase</fullName>
        <ecNumber evidence="3">3.2.1.14</ecNumber>
    </recommendedName>
</protein>
<evidence type="ECO:0000256" key="9">
    <source>
        <dbReference type="ARBA" id="ARBA00023277"/>
    </source>
</evidence>
<sequence>MDAVHVMTYDLRGNWAGFADVHSPLYKRPFDQWAYETLNVNDGLQLWVNLGCPKDKLIVGVPFYGRTYTLGSPNTNGLRAPVKKWEGGGLPGNYTGAKGFLAYYEICEMMQTDKAWADKWDDIGKCPYTHKGNQWVGYENARSLKIKMDFIKANGYGGAMVWAIDMDDFRGTCGPVNPLIKVLYKGMKGYIVPTPPPTTTTAKVTYWQQWKPSSTTPITTKKPPTSTTPSTSSMPIIQADVPVGPPGVGSVPSKPPKTPTPSVSPTSAQPPTKDCSTGEEFLPHHDCRKYYHCNHGEPLERSCMPGTVWDQSQKTCTWPNARSCP</sequence>
<dbReference type="Gene3D" id="3.20.20.80">
    <property type="entry name" value="Glycosidases"/>
    <property type="match status" value="1"/>
</dbReference>
<evidence type="ECO:0000256" key="4">
    <source>
        <dbReference type="ARBA" id="ARBA00022669"/>
    </source>
</evidence>
<dbReference type="GO" id="GO:0005576">
    <property type="term" value="C:extracellular region"/>
    <property type="evidence" value="ECO:0007669"/>
    <property type="project" value="InterPro"/>
</dbReference>
<evidence type="ECO:0000256" key="1">
    <source>
        <dbReference type="ARBA" id="ARBA00000822"/>
    </source>
</evidence>
<gene>
    <name evidence="14" type="ORF">O3P69_002284</name>
</gene>
<dbReference type="FunFam" id="3.10.50.10:FF:000004">
    <property type="entry name" value="Chitinase 5"/>
    <property type="match status" value="1"/>
</dbReference>
<accession>A0AAW0V8H7</accession>
<dbReference type="InterPro" id="IPR029070">
    <property type="entry name" value="Chitinase_insertion_sf"/>
</dbReference>
<dbReference type="Gene3D" id="2.170.140.10">
    <property type="entry name" value="Chitin binding domain"/>
    <property type="match status" value="1"/>
</dbReference>
<dbReference type="Pfam" id="PF00704">
    <property type="entry name" value="Glyco_hydro_18"/>
    <property type="match status" value="1"/>
</dbReference>
<feature type="region of interest" description="Disordered" evidence="11">
    <location>
        <begin position="213"/>
        <end position="277"/>
    </location>
</feature>
<evidence type="ECO:0000259" key="12">
    <source>
        <dbReference type="PROSITE" id="PS50940"/>
    </source>
</evidence>
<dbReference type="GO" id="GO:0000272">
    <property type="term" value="P:polysaccharide catabolic process"/>
    <property type="evidence" value="ECO:0007669"/>
    <property type="project" value="UniProtKB-KW"/>
</dbReference>
<evidence type="ECO:0000256" key="6">
    <source>
        <dbReference type="ARBA" id="ARBA00022801"/>
    </source>
</evidence>